<dbReference type="GO" id="GO:0008137">
    <property type="term" value="F:NADH dehydrogenase (ubiquinone) activity"/>
    <property type="evidence" value="ECO:0007669"/>
    <property type="project" value="UniProtKB-EC"/>
</dbReference>
<dbReference type="EC" id="7.1.1.2" evidence="3"/>
<gene>
    <name evidence="17" type="primary">ND6</name>
</gene>
<geneLocation type="mitochondrion" evidence="17"/>
<dbReference type="PANTHER" id="PTHR11435">
    <property type="entry name" value="NADH UBIQUINONE OXIDOREDUCTASE SUBUNIT ND6"/>
    <property type="match status" value="1"/>
</dbReference>
<feature type="transmembrane region" description="Helical" evidence="16">
    <location>
        <begin position="77"/>
        <end position="95"/>
    </location>
</feature>
<dbReference type="EMBL" id="MG584727">
    <property type="protein sequence ID" value="QAY82226.1"/>
    <property type="molecule type" value="Genomic_DNA"/>
</dbReference>
<keyword evidence="9" id="KW-0249">Electron transport</keyword>
<evidence type="ECO:0000256" key="14">
    <source>
        <dbReference type="ARBA" id="ARBA00031019"/>
    </source>
</evidence>
<dbReference type="GeneID" id="39338227"/>
<sequence length="163" mass="19185">MLLSFMMTFSFILIFLKHPLSLGFFILIQTILISITMGMFYNFWYSYILFLIMIGGLLILFIYMTSIASNEKFKTNFYLISSFSLIIFSTTVNLIQSNLNLNNFLFNNILTNQDNSKYFLSMTKFLIFPQNKIFIFSIFYLLISMIASIKICKLNFGPLRQIY</sequence>
<dbReference type="InterPro" id="IPR050269">
    <property type="entry name" value="ComplexI_Subunit6"/>
</dbReference>
<keyword evidence="6" id="KW-0679">Respiratory chain</keyword>
<evidence type="ECO:0000256" key="10">
    <source>
        <dbReference type="ARBA" id="ARBA00022989"/>
    </source>
</evidence>
<dbReference type="PANTHER" id="PTHR11435:SF1">
    <property type="entry name" value="NADH-UBIQUINONE OXIDOREDUCTASE CHAIN 6"/>
    <property type="match status" value="1"/>
</dbReference>
<evidence type="ECO:0000256" key="9">
    <source>
        <dbReference type="ARBA" id="ARBA00022982"/>
    </source>
</evidence>
<keyword evidence="10 16" id="KW-1133">Transmembrane helix</keyword>
<proteinExistence type="inferred from homology"/>
<evidence type="ECO:0000256" key="16">
    <source>
        <dbReference type="SAM" id="Phobius"/>
    </source>
</evidence>
<evidence type="ECO:0000256" key="1">
    <source>
        <dbReference type="ARBA" id="ARBA00004225"/>
    </source>
</evidence>
<dbReference type="CTD" id="4541"/>
<keyword evidence="12 17" id="KW-0496">Mitochondrion</keyword>
<dbReference type="GO" id="GO:0031966">
    <property type="term" value="C:mitochondrial membrane"/>
    <property type="evidence" value="ECO:0007669"/>
    <property type="project" value="UniProtKB-SubCell"/>
</dbReference>
<feature type="transmembrane region" description="Helical" evidence="16">
    <location>
        <begin position="133"/>
        <end position="152"/>
    </location>
</feature>
<accession>A0A411DAH3</accession>
<evidence type="ECO:0000256" key="15">
    <source>
        <dbReference type="ARBA" id="ARBA00049551"/>
    </source>
</evidence>
<keyword evidence="8" id="KW-1278">Translocase</keyword>
<evidence type="ECO:0000313" key="17">
    <source>
        <dbReference type="EMBL" id="QAY82226.1"/>
    </source>
</evidence>
<evidence type="ECO:0000256" key="12">
    <source>
        <dbReference type="ARBA" id="ARBA00023128"/>
    </source>
</evidence>
<comment type="subcellular location">
    <subcellularLocation>
        <location evidence="1">Mitochondrion membrane</location>
        <topology evidence="1">Multi-pass membrane protein</topology>
    </subcellularLocation>
</comment>
<evidence type="ECO:0000256" key="13">
    <source>
        <dbReference type="ARBA" id="ARBA00023136"/>
    </source>
</evidence>
<protein>
    <recommendedName>
        <fullName evidence="4">NADH-ubiquinone oxidoreductase chain 6</fullName>
        <ecNumber evidence="3">7.1.1.2</ecNumber>
    </recommendedName>
    <alternativeName>
        <fullName evidence="14">NADH dehydrogenase subunit 6</fullName>
    </alternativeName>
</protein>
<keyword evidence="5" id="KW-0813">Transport</keyword>
<dbReference type="RefSeq" id="YP_009564775.1">
    <property type="nucleotide sequence ID" value="NC_041172.1"/>
</dbReference>
<dbReference type="AlphaFoldDB" id="A0A411DAH3"/>
<evidence type="ECO:0000256" key="11">
    <source>
        <dbReference type="ARBA" id="ARBA00023027"/>
    </source>
</evidence>
<evidence type="ECO:0000256" key="7">
    <source>
        <dbReference type="ARBA" id="ARBA00022692"/>
    </source>
</evidence>
<organism evidence="17">
    <name type="scientific">Henosepilachna vigintioctopunctata</name>
    <dbReference type="NCBI Taxonomy" id="420089"/>
    <lineage>
        <taxon>Eukaryota</taxon>
        <taxon>Metazoa</taxon>
        <taxon>Ecdysozoa</taxon>
        <taxon>Arthropoda</taxon>
        <taxon>Hexapoda</taxon>
        <taxon>Insecta</taxon>
        <taxon>Pterygota</taxon>
        <taxon>Neoptera</taxon>
        <taxon>Endopterygota</taxon>
        <taxon>Coleoptera</taxon>
        <taxon>Polyphaga</taxon>
        <taxon>Cucujiformia</taxon>
        <taxon>Coccinelloidea</taxon>
        <taxon>Coccinellidae</taxon>
        <taxon>Epilachninae</taxon>
        <taxon>Epilachnini</taxon>
        <taxon>Henosepilachna</taxon>
    </lineage>
</organism>
<comment type="catalytic activity">
    <reaction evidence="15">
        <text>a ubiquinone + NADH + 5 H(+)(in) = a ubiquinol + NAD(+) + 4 H(+)(out)</text>
        <dbReference type="Rhea" id="RHEA:29091"/>
        <dbReference type="Rhea" id="RHEA-COMP:9565"/>
        <dbReference type="Rhea" id="RHEA-COMP:9566"/>
        <dbReference type="ChEBI" id="CHEBI:15378"/>
        <dbReference type="ChEBI" id="CHEBI:16389"/>
        <dbReference type="ChEBI" id="CHEBI:17976"/>
        <dbReference type="ChEBI" id="CHEBI:57540"/>
        <dbReference type="ChEBI" id="CHEBI:57945"/>
        <dbReference type="EC" id="7.1.1.2"/>
    </reaction>
</comment>
<evidence type="ECO:0000256" key="8">
    <source>
        <dbReference type="ARBA" id="ARBA00022967"/>
    </source>
</evidence>
<name>A0A411DAH3_9CUCU</name>
<evidence type="ECO:0000256" key="2">
    <source>
        <dbReference type="ARBA" id="ARBA00005698"/>
    </source>
</evidence>
<feature type="transmembrane region" description="Helical" evidence="16">
    <location>
        <begin position="20"/>
        <end position="41"/>
    </location>
</feature>
<feature type="transmembrane region" description="Helical" evidence="16">
    <location>
        <begin position="47"/>
        <end position="65"/>
    </location>
</feature>
<evidence type="ECO:0000256" key="6">
    <source>
        <dbReference type="ARBA" id="ARBA00022660"/>
    </source>
</evidence>
<keyword evidence="13 16" id="KW-0472">Membrane</keyword>
<evidence type="ECO:0000256" key="4">
    <source>
        <dbReference type="ARBA" id="ARBA00021095"/>
    </source>
</evidence>
<evidence type="ECO:0000256" key="3">
    <source>
        <dbReference type="ARBA" id="ARBA00012944"/>
    </source>
</evidence>
<evidence type="ECO:0000256" key="5">
    <source>
        <dbReference type="ARBA" id="ARBA00022448"/>
    </source>
</evidence>
<keyword evidence="7 16" id="KW-0812">Transmembrane</keyword>
<reference evidence="17" key="1">
    <citation type="submission" date="2017-11" db="EMBL/GenBank/DDBJ databases">
        <title>Adaptive evolution of mitochondrial genomes in ladybugs (Coleoptera: Coccinellidae).</title>
        <authorList>
            <person name="Zhang L."/>
            <person name="Wang X.-T."/>
            <person name="Yuan M.-L."/>
        </authorList>
    </citation>
    <scope>NUCLEOTIDE SEQUENCE</scope>
</reference>
<comment type="similarity">
    <text evidence="2">Belongs to the complex I subunit 6 family.</text>
</comment>
<keyword evidence="11" id="KW-0520">NAD</keyword>